<dbReference type="InterPro" id="IPR043733">
    <property type="entry name" value="DUF5677"/>
</dbReference>
<dbReference type="RefSeq" id="WP_250912378.1">
    <property type="nucleotide sequence ID" value="NZ_JAMXLX010000001.1"/>
</dbReference>
<dbReference type="Pfam" id="PF18928">
    <property type="entry name" value="DUF5677"/>
    <property type="match status" value="1"/>
</dbReference>
<dbReference type="AlphaFoldDB" id="A0AAJ1BUZ2"/>
<evidence type="ECO:0000313" key="2">
    <source>
        <dbReference type="Proteomes" id="UP001155380"/>
    </source>
</evidence>
<evidence type="ECO:0000313" key="1">
    <source>
        <dbReference type="EMBL" id="MCO5955635.1"/>
    </source>
</evidence>
<comment type="caution">
    <text evidence="1">The sequence shown here is derived from an EMBL/GenBank/DDBJ whole genome shotgun (WGS) entry which is preliminary data.</text>
</comment>
<protein>
    <submittedName>
        <fullName evidence="1">DUF5677 domain-containing protein</fullName>
    </submittedName>
</protein>
<sequence>MDFEFDADGFLTKRSSDLEDGIRAAYCPLFAGARNINRDCHDLLFSATVRNHDHRAVIIATLFMRCLDHYQATIILLGRGVIPDAKVTLRALVECIFKMRAVSINSSSLEIFIKQDLLYRLKSMNNARNNSYSNIDEARSKITDDDIAQLKAEVKRRGAKEIKIVEWSRLADMHEWYIAHYTLLSDAIHTPVRELEAYLVLGEDSEIKQLRYAPALDDIPLLLLTAAQCLLIGASSFDKTFELGFGPKGDAHSRFVEAGFRSLEEADS</sequence>
<proteinExistence type="predicted"/>
<gene>
    <name evidence="1" type="ORF">NBH21_02520</name>
</gene>
<reference evidence="1" key="1">
    <citation type="submission" date="2022-06" db="EMBL/GenBank/DDBJ databases">
        <authorList>
            <person name="Sun Q."/>
        </authorList>
    </citation>
    <scope>NUCLEOTIDE SEQUENCE</scope>
    <source>
        <strain evidence="1">S101</strain>
    </source>
</reference>
<organism evidence="1 2">
    <name type="scientific">Ciceribacter sichuanensis</name>
    <dbReference type="NCBI Taxonomy" id="2949647"/>
    <lineage>
        <taxon>Bacteria</taxon>
        <taxon>Pseudomonadati</taxon>
        <taxon>Pseudomonadota</taxon>
        <taxon>Alphaproteobacteria</taxon>
        <taxon>Hyphomicrobiales</taxon>
        <taxon>Rhizobiaceae</taxon>
        <taxon>Ciceribacter</taxon>
    </lineage>
</organism>
<accession>A0AAJ1BUZ2</accession>
<dbReference type="Proteomes" id="UP001155380">
    <property type="component" value="Unassembled WGS sequence"/>
</dbReference>
<dbReference type="EMBL" id="JAMXLX010000001">
    <property type="protein sequence ID" value="MCO5955635.1"/>
    <property type="molecule type" value="Genomic_DNA"/>
</dbReference>
<name>A0AAJ1BUZ2_9HYPH</name>